<organism evidence="2 3">
    <name type="scientific">Mycena rosella</name>
    <name type="common">Pink bonnet</name>
    <name type="synonym">Agaricus rosellus</name>
    <dbReference type="NCBI Taxonomy" id="1033263"/>
    <lineage>
        <taxon>Eukaryota</taxon>
        <taxon>Fungi</taxon>
        <taxon>Dikarya</taxon>
        <taxon>Basidiomycota</taxon>
        <taxon>Agaricomycotina</taxon>
        <taxon>Agaricomycetes</taxon>
        <taxon>Agaricomycetidae</taxon>
        <taxon>Agaricales</taxon>
        <taxon>Marasmiineae</taxon>
        <taxon>Mycenaceae</taxon>
        <taxon>Mycena</taxon>
    </lineage>
</organism>
<protein>
    <submittedName>
        <fullName evidence="2">Uncharacterized protein</fullName>
    </submittedName>
</protein>
<sequence>MPKAATSRHPLPTSSTDFNLPSSTSAPTALAAGYLDDSLLFQRFRRPSLLASKATHSPDNRLHSPLAGSFKSSSSHKRRASYSTSSFDESDVLWSDISPPSSSENPTPPLIAPEQTDDTRRSVTPLTPPRRSLSRGADLTESRLKGRRLSFPPKQPRILNLLAESRPVESEVQSEAAFQRLLASGVELPRTPRTVADRGRYPEEAGHEEFQREDTPSDDGEDNDSTYTPFYPTPNGSEPINIRTPAGSVNGDDINTMCISESPGLSGMDVDVPSGSPSMSSMSSMSISHWRSTPPPTTSAVRSNKRKFDERFDPYQNASKRRAVSPSLSYLRDSHPSSPKSRSNPRLPIAIPIMPASAASSTTSSPTVGVGVGSAAFLSMSRPVNSMSSPTMRASMSLASPILRPVPRSAAGVRRGEGEEREIEGAGEGVGGLTLGS</sequence>
<feature type="region of interest" description="Disordered" evidence="1">
    <location>
        <begin position="409"/>
        <end position="437"/>
    </location>
</feature>
<name>A0AAD7D2B3_MYCRO</name>
<feature type="compositionally biased region" description="Basic and acidic residues" evidence="1">
    <location>
        <begin position="195"/>
        <end position="215"/>
    </location>
</feature>
<dbReference type="AlphaFoldDB" id="A0AAD7D2B3"/>
<proteinExistence type="predicted"/>
<accession>A0AAD7D2B3</accession>
<comment type="caution">
    <text evidence="2">The sequence shown here is derived from an EMBL/GenBank/DDBJ whole genome shotgun (WGS) entry which is preliminary data.</text>
</comment>
<evidence type="ECO:0000256" key="1">
    <source>
        <dbReference type="SAM" id="MobiDB-lite"/>
    </source>
</evidence>
<evidence type="ECO:0000313" key="3">
    <source>
        <dbReference type="Proteomes" id="UP001221757"/>
    </source>
</evidence>
<dbReference type="Proteomes" id="UP001221757">
    <property type="component" value="Unassembled WGS sequence"/>
</dbReference>
<feature type="region of interest" description="Disordered" evidence="1">
    <location>
        <begin position="1"/>
        <end position="26"/>
    </location>
</feature>
<reference evidence="2" key="1">
    <citation type="submission" date="2023-03" db="EMBL/GenBank/DDBJ databases">
        <title>Massive genome expansion in bonnet fungi (Mycena s.s.) driven by repeated elements and novel gene families across ecological guilds.</title>
        <authorList>
            <consortium name="Lawrence Berkeley National Laboratory"/>
            <person name="Harder C.B."/>
            <person name="Miyauchi S."/>
            <person name="Viragh M."/>
            <person name="Kuo A."/>
            <person name="Thoen E."/>
            <person name="Andreopoulos B."/>
            <person name="Lu D."/>
            <person name="Skrede I."/>
            <person name="Drula E."/>
            <person name="Henrissat B."/>
            <person name="Morin E."/>
            <person name="Kohler A."/>
            <person name="Barry K."/>
            <person name="LaButti K."/>
            <person name="Morin E."/>
            <person name="Salamov A."/>
            <person name="Lipzen A."/>
            <person name="Mereny Z."/>
            <person name="Hegedus B."/>
            <person name="Baldrian P."/>
            <person name="Stursova M."/>
            <person name="Weitz H."/>
            <person name="Taylor A."/>
            <person name="Grigoriev I.V."/>
            <person name="Nagy L.G."/>
            <person name="Martin F."/>
            <person name="Kauserud H."/>
        </authorList>
    </citation>
    <scope>NUCLEOTIDE SEQUENCE</scope>
    <source>
        <strain evidence="2">CBHHK067</strain>
    </source>
</reference>
<keyword evidence="3" id="KW-1185">Reference proteome</keyword>
<gene>
    <name evidence="2" type="ORF">B0H17DRAFT_1207741</name>
</gene>
<feature type="region of interest" description="Disordered" evidence="1">
    <location>
        <begin position="51"/>
        <end position="152"/>
    </location>
</feature>
<evidence type="ECO:0000313" key="2">
    <source>
        <dbReference type="EMBL" id="KAJ7675380.1"/>
    </source>
</evidence>
<feature type="compositionally biased region" description="Low complexity" evidence="1">
    <location>
        <begin position="274"/>
        <end position="288"/>
    </location>
</feature>
<feature type="compositionally biased region" description="Gly residues" evidence="1">
    <location>
        <begin position="426"/>
        <end position="437"/>
    </location>
</feature>
<feature type="region of interest" description="Disordered" evidence="1">
    <location>
        <begin position="193"/>
        <end position="347"/>
    </location>
</feature>
<dbReference type="EMBL" id="JARKIE010000149">
    <property type="protein sequence ID" value="KAJ7675380.1"/>
    <property type="molecule type" value="Genomic_DNA"/>
</dbReference>